<feature type="transmembrane region" description="Helical" evidence="9">
    <location>
        <begin position="288"/>
        <end position="307"/>
    </location>
</feature>
<dbReference type="Proteomes" id="UP000000844">
    <property type="component" value="Chromosome"/>
</dbReference>
<evidence type="ECO:0000256" key="5">
    <source>
        <dbReference type="ARBA" id="ARBA00022989"/>
    </source>
</evidence>
<dbReference type="Pfam" id="PF07690">
    <property type="entry name" value="MFS_1"/>
    <property type="match status" value="2"/>
</dbReference>
<evidence type="ECO:0000256" key="9">
    <source>
        <dbReference type="SAM" id="Phobius"/>
    </source>
</evidence>
<evidence type="ECO:0000313" key="12">
    <source>
        <dbReference type="Proteomes" id="UP000000844"/>
    </source>
</evidence>
<keyword evidence="2" id="KW-0813">Transport</keyword>
<dbReference type="HOGENOM" id="CLU_034180_2_0_11"/>
<dbReference type="InterPro" id="IPR011701">
    <property type="entry name" value="MFS"/>
</dbReference>
<dbReference type="InterPro" id="IPR036259">
    <property type="entry name" value="MFS_trans_sf"/>
</dbReference>
<dbReference type="KEGG" id="sna:Snas_2769"/>
<protein>
    <recommendedName>
        <fullName evidence="8">Multidrug efflux pump Tap</fullName>
    </recommendedName>
</protein>
<dbReference type="RefSeq" id="WP_013018016.1">
    <property type="nucleotide sequence ID" value="NC_013947.1"/>
</dbReference>
<keyword evidence="4 9" id="KW-0812">Transmembrane</keyword>
<feature type="transmembrane region" description="Helical" evidence="9">
    <location>
        <begin position="223"/>
        <end position="241"/>
    </location>
</feature>
<proteinExistence type="inferred from homology"/>
<keyword evidence="5 9" id="KW-1133">Transmembrane helix</keyword>
<dbReference type="TCDB" id="2.A.1.21.11">
    <property type="family name" value="the major facilitator superfamily (mfs)"/>
</dbReference>
<name>D3Q871_STANL</name>
<dbReference type="eggNOG" id="COG2814">
    <property type="taxonomic scope" value="Bacteria"/>
</dbReference>
<accession>D3Q871</accession>
<dbReference type="PROSITE" id="PS50850">
    <property type="entry name" value="MFS"/>
    <property type="match status" value="1"/>
</dbReference>
<evidence type="ECO:0000256" key="8">
    <source>
        <dbReference type="ARBA" id="ARBA00040914"/>
    </source>
</evidence>
<evidence type="ECO:0000259" key="10">
    <source>
        <dbReference type="PROSITE" id="PS50850"/>
    </source>
</evidence>
<dbReference type="SUPFAM" id="SSF103473">
    <property type="entry name" value="MFS general substrate transporter"/>
    <property type="match status" value="1"/>
</dbReference>
<dbReference type="PANTHER" id="PTHR23513:SF9">
    <property type="entry name" value="ENTEROBACTIN EXPORTER ENTS"/>
    <property type="match status" value="1"/>
</dbReference>
<keyword evidence="3" id="KW-1003">Cell membrane</keyword>
<feature type="transmembrane region" description="Helical" evidence="9">
    <location>
        <begin position="165"/>
        <end position="194"/>
    </location>
</feature>
<evidence type="ECO:0000256" key="7">
    <source>
        <dbReference type="ARBA" id="ARBA00038075"/>
    </source>
</evidence>
<evidence type="ECO:0000256" key="6">
    <source>
        <dbReference type="ARBA" id="ARBA00023136"/>
    </source>
</evidence>
<feature type="transmembrane region" description="Helical" evidence="9">
    <location>
        <begin position="347"/>
        <end position="370"/>
    </location>
</feature>
<dbReference type="AlphaFoldDB" id="D3Q871"/>
<feature type="transmembrane region" description="Helical" evidence="9">
    <location>
        <begin position="46"/>
        <end position="71"/>
    </location>
</feature>
<dbReference type="GO" id="GO:0005886">
    <property type="term" value="C:plasma membrane"/>
    <property type="evidence" value="ECO:0007669"/>
    <property type="project" value="UniProtKB-SubCell"/>
</dbReference>
<evidence type="ECO:0000256" key="1">
    <source>
        <dbReference type="ARBA" id="ARBA00004429"/>
    </source>
</evidence>
<feature type="transmembrane region" description="Helical" evidence="9">
    <location>
        <begin position="313"/>
        <end position="335"/>
    </location>
</feature>
<keyword evidence="12" id="KW-1185">Reference proteome</keyword>
<feature type="domain" description="Major facilitator superfamily (MFS) profile" evidence="10">
    <location>
        <begin position="13"/>
        <end position="401"/>
    </location>
</feature>
<dbReference type="GO" id="GO:0022857">
    <property type="term" value="F:transmembrane transporter activity"/>
    <property type="evidence" value="ECO:0007669"/>
    <property type="project" value="InterPro"/>
</dbReference>
<gene>
    <name evidence="11" type="ordered locus">Snas_2769</name>
</gene>
<dbReference type="Gene3D" id="1.20.1250.20">
    <property type="entry name" value="MFS general substrate transporter like domains"/>
    <property type="match status" value="1"/>
</dbReference>
<dbReference type="STRING" id="446470.Snas_2769"/>
<dbReference type="EMBL" id="CP001778">
    <property type="protein sequence ID" value="ADD42445.1"/>
    <property type="molecule type" value="Genomic_DNA"/>
</dbReference>
<evidence type="ECO:0000256" key="3">
    <source>
        <dbReference type="ARBA" id="ARBA00022475"/>
    </source>
</evidence>
<reference evidence="11 12" key="1">
    <citation type="journal article" date="2009" name="Stand. Genomic Sci.">
        <title>Complete genome sequence of Stackebrandtia nassauensis type strain (LLR-40K-21).</title>
        <authorList>
            <person name="Munk C."/>
            <person name="Lapidus A."/>
            <person name="Copeland A."/>
            <person name="Jando M."/>
            <person name="Mayilraj S."/>
            <person name="Glavina Del Rio T."/>
            <person name="Nolan M."/>
            <person name="Chen F."/>
            <person name="Lucas S."/>
            <person name="Tice H."/>
            <person name="Cheng J.F."/>
            <person name="Han C."/>
            <person name="Detter J.C."/>
            <person name="Bruce D."/>
            <person name="Goodwin L."/>
            <person name="Chain P."/>
            <person name="Pitluck S."/>
            <person name="Goker M."/>
            <person name="Ovchinikova G."/>
            <person name="Pati A."/>
            <person name="Ivanova N."/>
            <person name="Mavromatis K."/>
            <person name="Chen A."/>
            <person name="Palaniappan K."/>
            <person name="Land M."/>
            <person name="Hauser L."/>
            <person name="Chang Y.J."/>
            <person name="Jeffries C.D."/>
            <person name="Bristow J."/>
            <person name="Eisen J.A."/>
            <person name="Markowitz V."/>
            <person name="Hugenholtz P."/>
            <person name="Kyrpides N.C."/>
            <person name="Klenk H.P."/>
        </authorList>
    </citation>
    <scope>NUCLEOTIDE SEQUENCE [LARGE SCALE GENOMIC DNA]</scope>
    <source>
        <strain evidence="12">DSM 44728 / CIP 108903 / NRRL B-16338 / NBRC 102104 / LLR-40K-21</strain>
    </source>
</reference>
<dbReference type="OrthoDB" id="3177993at2"/>
<sequence>MSVQIGQSADRRPLVGLLASTTLSITGNAIVAVAVPWVVYARTGSATVAGLAGAAAILPVALSSLFGGALIDRFGRTVCAVAADLCSAAAVAALPLLDSLVGLGTGLILTLVALGAVFDGPGTAARESLRPDVARVTGTELTKVNAWGEAAESVGNMVGPGLGGILIAALGGFGALWVTVALFLASALLTVLAVPRTISPPPRPQPYLRAVAEGLKFVVREPGLRAVALTATIIVAFIAPFESVVLNAHLQATGAASQYGLILTAFALGGLAGAVGYGFAAHRLTERGTLIASVSLVGLGIAGFALLPPVPVMLALGLAVGVAAGPINPIAAVIMQRRTPERLRGRVIGSYTSLALAAGPLGLLVMGPVVDTGGPATGFAVIGAGCLLAAVFAGTARGLRGGQTADEPDPTTKEGTT</sequence>
<evidence type="ECO:0000256" key="2">
    <source>
        <dbReference type="ARBA" id="ARBA00022448"/>
    </source>
</evidence>
<comment type="subcellular location">
    <subcellularLocation>
        <location evidence="1">Cell inner membrane</location>
        <topology evidence="1">Multi-pass membrane protein</topology>
    </subcellularLocation>
</comment>
<feature type="transmembrane region" description="Helical" evidence="9">
    <location>
        <begin position="261"/>
        <end position="281"/>
    </location>
</feature>
<dbReference type="InterPro" id="IPR020846">
    <property type="entry name" value="MFS_dom"/>
</dbReference>
<comment type="similarity">
    <text evidence="7">Belongs to the major facilitator superfamily. Drug:H(+) antiporter-3 (DHA3) (TC 2.A.1.21) family.</text>
</comment>
<dbReference type="PANTHER" id="PTHR23513">
    <property type="entry name" value="INTEGRAL MEMBRANE EFFLUX PROTEIN-RELATED"/>
    <property type="match status" value="1"/>
</dbReference>
<keyword evidence="6 9" id="KW-0472">Membrane</keyword>
<feature type="transmembrane region" description="Helical" evidence="9">
    <location>
        <begin position="376"/>
        <end position="396"/>
    </location>
</feature>
<organism evidence="11 12">
    <name type="scientific">Stackebrandtia nassauensis (strain DSM 44728 / CIP 108903 / NRRL B-16338 / NBRC 102104 / LLR-40K-21)</name>
    <dbReference type="NCBI Taxonomy" id="446470"/>
    <lineage>
        <taxon>Bacteria</taxon>
        <taxon>Bacillati</taxon>
        <taxon>Actinomycetota</taxon>
        <taxon>Actinomycetes</taxon>
        <taxon>Glycomycetales</taxon>
        <taxon>Glycomycetaceae</taxon>
        <taxon>Stackebrandtia</taxon>
    </lineage>
</organism>
<dbReference type="CDD" id="cd06173">
    <property type="entry name" value="MFS_MefA_like"/>
    <property type="match status" value="1"/>
</dbReference>
<evidence type="ECO:0000256" key="4">
    <source>
        <dbReference type="ARBA" id="ARBA00022692"/>
    </source>
</evidence>
<evidence type="ECO:0000313" key="11">
    <source>
        <dbReference type="EMBL" id="ADD42445.1"/>
    </source>
</evidence>
<feature type="transmembrane region" description="Helical" evidence="9">
    <location>
        <begin position="14"/>
        <end position="40"/>
    </location>
</feature>